<dbReference type="eggNOG" id="ENOG5033HPZ">
    <property type="taxonomic scope" value="Bacteria"/>
</dbReference>
<organism evidence="2 3">
    <name type="scientific">Coprobacillus cateniformis</name>
    <dbReference type="NCBI Taxonomy" id="100884"/>
    <lineage>
        <taxon>Bacteria</taxon>
        <taxon>Bacillati</taxon>
        <taxon>Bacillota</taxon>
        <taxon>Erysipelotrichia</taxon>
        <taxon>Erysipelotrichales</taxon>
        <taxon>Coprobacillaceae</taxon>
        <taxon>Coprobacillus</taxon>
    </lineage>
</organism>
<keyword evidence="1" id="KW-0472">Membrane</keyword>
<accession>E7GCW5</accession>
<protein>
    <submittedName>
        <fullName evidence="2">Uncharacterized protein</fullName>
    </submittedName>
</protein>
<gene>
    <name evidence="2" type="ORF">HMPREF9488_02607</name>
</gene>
<proteinExistence type="predicted"/>
<keyword evidence="1" id="KW-0812">Transmembrane</keyword>
<evidence type="ECO:0000256" key="1">
    <source>
        <dbReference type="SAM" id="Phobius"/>
    </source>
</evidence>
<feature type="transmembrane region" description="Helical" evidence="1">
    <location>
        <begin position="21"/>
        <end position="43"/>
    </location>
</feature>
<keyword evidence="1" id="KW-1133">Transmembrane helix</keyword>
<name>E7GCW5_9FIRM</name>
<dbReference type="Proteomes" id="UP000003157">
    <property type="component" value="Unassembled WGS sequence"/>
</dbReference>
<evidence type="ECO:0000313" key="2">
    <source>
        <dbReference type="EMBL" id="EFW04324.1"/>
    </source>
</evidence>
<keyword evidence="3" id="KW-1185">Reference proteome</keyword>
<comment type="caution">
    <text evidence="2">The sequence shown here is derived from an EMBL/GenBank/DDBJ whole genome shotgun (WGS) entry which is preliminary data.</text>
</comment>
<sequence>MQKKKRRKIFLMKNLNNRGSILQIVLVIFLVIIFVITTCLMTMQFNVSNYKLVDLMMKQKNLEINLIAYYVDQMENDILLSDDYEESGYHIYNQIDDLGTVYDITTYVESKEMNYSFFVQISMENFRVLKFEYREV</sequence>
<reference evidence="2 3" key="1">
    <citation type="submission" date="2010-12" db="EMBL/GenBank/DDBJ databases">
        <title>The Genome Sequence of Coprobacillus sp. strain 29_1.</title>
        <authorList>
            <consortium name="The Broad Institute Genome Sequencing Platform"/>
            <person name="Earl A."/>
            <person name="Ward D."/>
            <person name="Feldgarden M."/>
            <person name="Gevers D."/>
            <person name="Daigneault M."/>
            <person name="Sibley C.D."/>
            <person name="White A."/>
            <person name="Strauss J."/>
            <person name="Allen-Vercoe E."/>
            <person name="Young S.K."/>
            <person name="Zeng Q."/>
            <person name="Gargeya S."/>
            <person name="Fitzgerald M."/>
            <person name="Haas B."/>
            <person name="Abouelleil A."/>
            <person name="Alvarado L."/>
            <person name="Arachchi H.M."/>
            <person name="Berlin A."/>
            <person name="Brown A."/>
            <person name="Chapman S.B."/>
            <person name="Chen Z."/>
            <person name="Dunbar C."/>
            <person name="Freedman E."/>
            <person name="Gearin G."/>
            <person name="Gellesch M."/>
            <person name="Goldberg J."/>
            <person name="Griggs A."/>
            <person name="Gujja S."/>
            <person name="Heilman E."/>
            <person name="Heiman D."/>
            <person name="Howarth C."/>
            <person name="Larson L."/>
            <person name="Lui A."/>
            <person name="MacDonald P.J.P."/>
            <person name="Mehta T."/>
            <person name="Montmayeur A."/>
            <person name="Murphy C."/>
            <person name="Neiman D."/>
            <person name="Pearson M."/>
            <person name="Priest M."/>
            <person name="Roberts A."/>
            <person name="Saif S."/>
            <person name="Shea T."/>
            <person name="Shenoy N."/>
            <person name="Sisk P."/>
            <person name="Stolte C."/>
            <person name="Sykes S."/>
            <person name="White J."/>
            <person name="Yandava C."/>
            <person name="Nusbaum C."/>
            <person name="Birren B."/>
        </authorList>
    </citation>
    <scope>NUCLEOTIDE SEQUENCE [LARGE SCALE GENOMIC DNA]</scope>
    <source>
        <strain evidence="2 3">29_1</strain>
    </source>
</reference>
<dbReference type="STRING" id="100884.GCA_000269565_00260"/>
<dbReference type="HOGENOM" id="CLU_1871916_0_0_9"/>
<dbReference type="EMBL" id="ADKX01000039">
    <property type="protein sequence ID" value="EFW04324.1"/>
    <property type="molecule type" value="Genomic_DNA"/>
</dbReference>
<dbReference type="AlphaFoldDB" id="E7GCW5"/>
<evidence type="ECO:0000313" key="3">
    <source>
        <dbReference type="Proteomes" id="UP000003157"/>
    </source>
</evidence>